<evidence type="ECO:0000313" key="1">
    <source>
        <dbReference type="EMBL" id="OBZ81615.1"/>
    </source>
</evidence>
<sequence>MFESSKTDRSRGYGTPQECEACLDLTYMSDDDEVDPESVGIEDPEVKKAFRVNVPSWRSQLMSKFFWSFDRAHSEQTRTARTKRVGAVSAATITEEQLNALPSWAKRSRPST</sequence>
<organism evidence="1 2">
    <name type="scientific">Choanephora cucurbitarum</name>
    <dbReference type="NCBI Taxonomy" id="101091"/>
    <lineage>
        <taxon>Eukaryota</taxon>
        <taxon>Fungi</taxon>
        <taxon>Fungi incertae sedis</taxon>
        <taxon>Mucoromycota</taxon>
        <taxon>Mucoromycotina</taxon>
        <taxon>Mucoromycetes</taxon>
        <taxon>Mucorales</taxon>
        <taxon>Mucorineae</taxon>
        <taxon>Choanephoraceae</taxon>
        <taxon>Choanephoroideae</taxon>
        <taxon>Choanephora</taxon>
    </lineage>
</organism>
<feature type="non-terminal residue" evidence="1">
    <location>
        <position position="112"/>
    </location>
</feature>
<reference evidence="1 2" key="1">
    <citation type="submission" date="2016-03" db="EMBL/GenBank/DDBJ databases">
        <title>Choanephora cucurbitarum.</title>
        <authorList>
            <person name="Min B."/>
            <person name="Park H."/>
            <person name="Park J.-H."/>
            <person name="Shin H.-D."/>
            <person name="Choi I.-G."/>
        </authorList>
    </citation>
    <scope>NUCLEOTIDE SEQUENCE [LARGE SCALE GENOMIC DNA]</scope>
    <source>
        <strain evidence="1 2">KUS-F28377</strain>
    </source>
</reference>
<evidence type="ECO:0000313" key="2">
    <source>
        <dbReference type="Proteomes" id="UP000093000"/>
    </source>
</evidence>
<proteinExistence type="predicted"/>
<dbReference type="AlphaFoldDB" id="A0A1C7MXI7"/>
<comment type="caution">
    <text evidence="1">The sequence shown here is derived from an EMBL/GenBank/DDBJ whole genome shotgun (WGS) entry which is preliminary data.</text>
</comment>
<accession>A0A1C7MXI7</accession>
<dbReference type="EMBL" id="LUGH01001124">
    <property type="protein sequence ID" value="OBZ81615.1"/>
    <property type="molecule type" value="Genomic_DNA"/>
</dbReference>
<name>A0A1C7MXI7_9FUNG</name>
<keyword evidence="2" id="KW-1185">Reference proteome</keyword>
<dbReference type="Proteomes" id="UP000093000">
    <property type="component" value="Unassembled WGS sequence"/>
</dbReference>
<gene>
    <name evidence="1" type="ORF">A0J61_10341</name>
</gene>
<protein>
    <submittedName>
        <fullName evidence="1">Uncharacterized protein</fullName>
    </submittedName>
</protein>
<dbReference type="InParanoid" id="A0A1C7MXI7"/>